<organism evidence="3 4">
    <name type="scientific">Shewanella algidipiscicola</name>
    <dbReference type="NCBI Taxonomy" id="614070"/>
    <lineage>
        <taxon>Bacteria</taxon>
        <taxon>Pseudomonadati</taxon>
        <taxon>Pseudomonadota</taxon>
        <taxon>Gammaproteobacteria</taxon>
        <taxon>Alteromonadales</taxon>
        <taxon>Shewanellaceae</taxon>
        <taxon>Shewanella</taxon>
    </lineage>
</organism>
<dbReference type="RefSeq" id="WP_119977019.1">
    <property type="nucleotide sequence ID" value="NZ_BPFB01000017.1"/>
</dbReference>
<dbReference type="EMBL" id="BPFB01000017">
    <property type="protein sequence ID" value="GIU46606.1"/>
    <property type="molecule type" value="Genomic_DNA"/>
</dbReference>
<keyword evidence="2" id="KW-0732">Signal</keyword>
<feature type="region of interest" description="Disordered" evidence="1">
    <location>
        <begin position="315"/>
        <end position="340"/>
    </location>
</feature>
<sequence length="340" mass="37982">MLKQSLLLVTTLLTLSSSVLAADERWFEVEIYLFERQGTPFEEMVKNPANINKRAPIDMITPLFSTDITGASLGLEGCSAQEWIDDANRCDQQLKSNQVSHPSRIPMTVAASTPQYAKVGQSTVLLAQSQAQFGDIIKKLNRESGHRGLLHMTWQQSMLPRHLATPVRLFAGEDFSGRYDPDGMSISQQITPSEIPEFNFELGLNPTTTPAPLWQLDGKINIYLNHYLYVETALTLREEGTKVLPAQTTDGLPAHNAEAKVPYLFKIWMAQNRRVKSDEIHYFDHPNMGIILQIRKMTHPSEISADTLKQMGVTLDTTSPTPATDSLEQAGNTAHQTLSY</sequence>
<keyword evidence="4" id="KW-1185">Reference proteome</keyword>
<name>A0ABQ4PGH6_9GAMM</name>
<accession>A0ABQ4PGH6</accession>
<evidence type="ECO:0000313" key="3">
    <source>
        <dbReference type="EMBL" id="GIU46606.1"/>
    </source>
</evidence>
<evidence type="ECO:0000256" key="1">
    <source>
        <dbReference type="SAM" id="MobiDB-lite"/>
    </source>
</evidence>
<reference evidence="3 4" key="1">
    <citation type="submission" date="2021-05" db="EMBL/GenBank/DDBJ databases">
        <title>Molecular characterization for Shewanella algae harboring chromosomal blaOXA-55-like strains isolated from clinical and environment sample.</title>
        <authorList>
            <person name="Ohama Y."/>
            <person name="Aoki K."/>
            <person name="Harada S."/>
            <person name="Moriya K."/>
            <person name="Ishii Y."/>
            <person name="Tateda K."/>
        </authorList>
    </citation>
    <scope>NUCLEOTIDE SEQUENCE [LARGE SCALE GENOMIC DNA]</scope>
    <source>
        <strain evidence="3 4">LMG 23746</strain>
    </source>
</reference>
<protein>
    <recommendedName>
        <fullName evidence="5">Peptidoglycan-binding protein CsiV</fullName>
    </recommendedName>
</protein>
<evidence type="ECO:0000313" key="4">
    <source>
        <dbReference type="Proteomes" id="UP000761574"/>
    </source>
</evidence>
<feature type="signal peptide" evidence="2">
    <location>
        <begin position="1"/>
        <end position="21"/>
    </location>
</feature>
<proteinExistence type="predicted"/>
<dbReference type="Proteomes" id="UP000761574">
    <property type="component" value="Unassembled WGS sequence"/>
</dbReference>
<comment type="caution">
    <text evidence="3">The sequence shown here is derived from an EMBL/GenBank/DDBJ whole genome shotgun (WGS) entry which is preliminary data.</text>
</comment>
<evidence type="ECO:0008006" key="5">
    <source>
        <dbReference type="Google" id="ProtNLM"/>
    </source>
</evidence>
<dbReference type="Pfam" id="PF10972">
    <property type="entry name" value="CsiV"/>
    <property type="match status" value="1"/>
</dbReference>
<feature type="chain" id="PRO_5046338532" description="Peptidoglycan-binding protein CsiV" evidence="2">
    <location>
        <begin position="22"/>
        <end position="340"/>
    </location>
</feature>
<gene>
    <name evidence="3" type="ORF">TUM4630_17520</name>
</gene>
<dbReference type="InterPro" id="IPR021241">
    <property type="entry name" value="CsiV"/>
</dbReference>
<evidence type="ECO:0000256" key="2">
    <source>
        <dbReference type="SAM" id="SignalP"/>
    </source>
</evidence>